<sequence length="141" mass="16499">MVRYWLGVVSKEHVMLGVKGGFGQVCHGQAGPLKRMKKGDYLLYYSPKYKMKDSNAYQAFTAAGKISDNQVYSVEMAPNFIPYRRNITFYHPVRDCPIEFARQSPEWKKYASQLRFGHFEISKDFFNPIFQYMKIEKESLS</sequence>
<proteinExistence type="inferred from homology"/>
<evidence type="ECO:0000313" key="4">
    <source>
        <dbReference type="Proteomes" id="UP000254082"/>
    </source>
</evidence>
<dbReference type="HAMAP" id="MF_00771">
    <property type="entry name" value="UPF0310"/>
    <property type="match status" value="1"/>
</dbReference>
<dbReference type="RefSeq" id="WP_115324936.1">
    <property type="nucleotide sequence ID" value="NZ_UHFA01000002.1"/>
</dbReference>
<evidence type="ECO:0000256" key="1">
    <source>
        <dbReference type="HAMAP-Rule" id="MF_00771"/>
    </source>
</evidence>
<evidence type="ECO:0000259" key="2">
    <source>
        <dbReference type="Pfam" id="PF01878"/>
    </source>
</evidence>
<feature type="domain" description="EVE" evidence="2">
    <location>
        <begin position="3"/>
        <end position="131"/>
    </location>
</feature>
<dbReference type="OrthoDB" id="9793567at2"/>
<organism evidence="3 4">
    <name type="scientific">Streptococcus downei MFe28</name>
    <dbReference type="NCBI Taxonomy" id="764290"/>
    <lineage>
        <taxon>Bacteria</taxon>
        <taxon>Bacillati</taxon>
        <taxon>Bacillota</taxon>
        <taxon>Bacilli</taxon>
        <taxon>Lactobacillales</taxon>
        <taxon>Streptococcaceae</taxon>
        <taxon>Streptococcus</taxon>
    </lineage>
</organism>
<dbReference type="NCBIfam" id="NF002617">
    <property type="entry name" value="PRK02268.1-3"/>
    <property type="match status" value="1"/>
</dbReference>
<keyword evidence="4" id="KW-1185">Reference proteome</keyword>
<dbReference type="InterPro" id="IPR022996">
    <property type="entry name" value="UPF0310"/>
</dbReference>
<dbReference type="InterPro" id="IPR002740">
    <property type="entry name" value="EVE_domain"/>
</dbReference>
<dbReference type="InterPro" id="IPR015947">
    <property type="entry name" value="PUA-like_sf"/>
</dbReference>
<dbReference type="SUPFAM" id="SSF88697">
    <property type="entry name" value="PUA domain-like"/>
    <property type="match status" value="1"/>
</dbReference>
<dbReference type="Gene3D" id="3.10.590.10">
    <property type="entry name" value="ph1033 like domains"/>
    <property type="match status" value="1"/>
</dbReference>
<dbReference type="AlphaFoldDB" id="A0A380JCK6"/>
<dbReference type="Pfam" id="PF01878">
    <property type="entry name" value="EVE"/>
    <property type="match status" value="1"/>
</dbReference>
<accession>A0A380JCK6</accession>
<name>A0A380JCK6_STRDO</name>
<dbReference type="Proteomes" id="UP000254082">
    <property type="component" value="Unassembled WGS sequence"/>
</dbReference>
<evidence type="ECO:0000313" key="3">
    <source>
        <dbReference type="EMBL" id="SUN35732.1"/>
    </source>
</evidence>
<gene>
    <name evidence="3" type="ORF">NCTC11391_00770</name>
</gene>
<reference evidence="3 4" key="1">
    <citation type="submission" date="2018-06" db="EMBL/GenBank/DDBJ databases">
        <authorList>
            <consortium name="Pathogen Informatics"/>
            <person name="Doyle S."/>
        </authorList>
    </citation>
    <scope>NUCLEOTIDE SEQUENCE [LARGE SCALE GENOMIC DNA]</scope>
    <source>
        <strain evidence="4">NCTC 11391</strain>
    </source>
</reference>
<dbReference type="EMBL" id="UHFA01000002">
    <property type="protein sequence ID" value="SUN35732.1"/>
    <property type="molecule type" value="Genomic_DNA"/>
</dbReference>
<comment type="similarity">
    <text evidence="1">Belongs to the UPF0310 family.</text>
</comment>
<protein>
    <recommendedName>
        <fullName evidence="1">UPF0310 protein NCTC11391_00770</fullName>
    </recommendedName>
</protein>
<dbReference type="NCBIfam" id="NF002616">
    <property type="entry name" value="PRK02268.1-2"/>
    <property type="match status" value="1"/>
</dbReference>
<dbReference type="CDD" id="cd21132">
    <property type="entry name" value="EVE-like"/>
    <property type="match status" value="1"/>
</dbReference>